<dbReference type="Pfam" id="PF13640">
    <property type="entry name" value="2OG-FeII_Oxy_3"/>
    <property type="match status" value="1"/>
</dbReference>
<dbReference type="RefSeq" id="XP_004341506.1">
    <property type="nucleotide sequence ID" value="XM_004341458.1"/>
</dbReference>
<dbReference type="InterPro" id="IPR045054">
    <property type="entry name" value="P4HA-like"/>
</dbReference>
<evidence type="ECO:0000313" key="7">
    <source>
        <dbReference type="EMBL" id="ELR19420.1"/>
    </source>
</evidence>
<dbReference type="VEuPathDB" id="AmoebaDB:ACA1_266770"/>
<dbReference type="AlphaFoldDB" id="L8H2F4"/>
<feature type="domain" description="Fe2OG dioxygenase" evidence="6">
    <location>
        <begin position="134"/>
        <end position="235"/>
    </location>
</feature>
<organism evidence="7 8">
    <name type="scientific">Acanthamoeba castellanii (strain ATCC 30010 / Neff)</name>
    <dbReference type="NCBI Taxonomy" id="1257118"/>
    <lineage>
        <taxon>Eukaryota</taxon>
        <taxon>Amoebozoa</taxon>
        <taxon>Discosea</taxon>
        <taxon>Longamoebia</taxon>
        <taxon>Centramoebida</taxon>
        <taxon>Acanthamoebidae</taxon>
        <taxon>Acanthamoeba</taxon>
    </lineage>
</organism>
<dbReference type="GeneID" id="14920200"/>
<dbReference type="GO" id="GO:0004656">
    <property type="term" value="F:procollagen-proline 4-dioxygenase activity"/>
    <property type="evidence" value="ECO:0007669"/>
    <property type="project" value="TreeGrafter"/>
</dbReference>
<dbReference type="GO" id="GO:0005783">
    <property type="term" value="C:endoplasmic reticulum"/>
    <property type="evidence" value="ECO:0007669"/>
    <property type="project" value="TreeGrafter"/>
</dbReference>
<dbReference type="EMBL" id="KB007933">
    <property type="protein sequence ID" value="ELR19420.1"/>
    <property type="molecule type" value="Genomic_DNA"/>
</dbReference>
<keyword evidence="4" id="KW-0560">Oxidoreductase</keyword>
<dbReference type="GO" id="GO:0031418">
    <property type="term" value="F:L-ascorbic acid binding"/>
    <property type="evidence" value="ECO:0007669"/>
    <property type="project" value="InterPro"/>
</dbReference>
<dbReference type="Gene3D" id="2.60.120.620">
    <property type="entry name" value="q2cbj1_9rhob like domain"/>
    <property type="match status" value="1"/>
</dbReference>
<evidence type="ECO:0000259" key="6">
    <source>
        <dbReference type="PROSITE" id="PS51471"/>
    </source>
</evidence>
<keyword evidence="8" id="KW-1185">Reference proteome</keyword>
<dbReference type="PROSITE" id="PS51471">
    <property type="entry name" value="FE2OG_OXY"/>
    <property type="match status" value="1"/>
</dbReference>
<evidence type="ECO:0000256" key="2">
    <source>
        <dbReference type="ARBA" id="ARBA00022723"/>
    </source>
</evidence>
<evidence type="ECO:0000313" key="8">
    <source>
        <dbReference type="Proteomes" id="UP000011083"/>
    </source>
</evidence>
<evidence type="ECO:0000256" key="4">
    <source>
        <dbReference type="ARBA" id="ARBA00023002"/>
    </source>
</evidence>
<dbReference type="PANTHER" id="PTHR10869:SF246">
    <property type="entry name" value="TRANSMEMBRANE PROLYL 4-HYDROXYLASE"/>
    <property type="match status" value="1"/>
</dbReference>
<keyword evidence="5" id="KW-0408">Iron</keyword>
<proteinExistence type="predicted"/>
<sequence length="236" mass="27475">MQKDREIKFAVQGKESGVNIFKTDTANPITYASPSKKHTQIRKVDAPVPGVFLLYDVLTPDECQQYIDLTENMGYEEATVTTFGGMVKMPDLRNNERVMWQSEEDVWGPIWQRIEPHIPKDVNMGAARWTPYGLNERLRFYRYDKEEMFGAHFDGCFPRRRWDQSLLTFIIYLTDDFEGGSTMFYPSRHEVRPVKGMACLFFHGSHPLSPEHEGMLVTKGRKYVLRSDVMYRAQGK</sequence>
<comment type="cofactor">
    <cofactor evidence="1">
        <name>L-ascorbate</name>
        <dbReference type="ChEBI" id="CHEBI:38290"/>
    </cofactor>
</comment>
<evidence type="ECO:0000256" key="5">
    <source>
        <dbReference type="ARBA" id="ARBA00023004"/>
    </source>
</evidence>
<keyword evidence="2" id="KW-0479">Metal-binding</keyword>
<dbReference type="Proteomes" id="UP000011083">
    <property type="component" value="Unassembled WGS sequence"/>
</dbReference>
<dbReference type="KEGG" id="acan:ACA1_266770"/>
<evidence type="ECO:0000256" key="1">
    <source>
        <dbReference type="ARBA" id="ARBA00001961"/>
    </source>
</evidence>
<dbReference type="OMA" id="HLRVFPK"/>
<evidence type="ECO:0000256" key="3">
    <source>
        <dbReference type="ARBA" id="ARBA00022964"/>
    </source>
</evidence>
<dbReference type="InterPro" id="IPR005123">
    <property type="entry name" value="Oxoglu/Fe-dep_dioxygenase_dom"/>
</dbReference>
<dbReference type="SMART" id="SM00702">
    <property type="entry name" value="P4Hc"/>
    <property type="match status" value="1"/>
</dbReference>
<dbReference type="GO" id="GO:0005506">
    <property type="term" value="F:iron ion binding"/>
    <property type="evidence" value="ECO:0007669"/>
    <property type="project" value="InterPro"/>
</dbReference>
<dbReference type="InterPro" id="IPR044862">
    <property type="entry name" value="Pro_4_hyd_alph_FE2OG_OXY"/>
</dbReference>
<dbReference type="PANTHER" id="PTHR10869">
    <property type="entry name" value="PROLYL 4-HYDROXYLASE ALPHA SUBUNIT"/>
    <property type="match status" value="1"/>
</dbReference>
<protein>
    <submittedName>
        <fullName evidence="7">Prolyl 4hydroxylase, alpha subunit</fullName>
    </submittedName>
</protein>
<reference evidence="7 8" key="1">
    <citation type="journal article" date="2013" name="Genome Biol.">
        <title>Genome of Acanthamoeba castellanii highlights extensive lateral gene transfer and early evolution of tyrosine kinase signaling.</title>
        <authorList>
            <person name="Clarke M."/>
            <person name="Lohan A.J."/>
            <person name="Liu B."/>
            <person name="Lagkouvardos I."/>
            <person name="Roy S."/>
            <person name="Zafar N."/>
            <person name="Bertelli C."/>
            <person name="Schilde C."/>
            <person name="Kianianmomeni A."/>
            <person name="Burglin T.R."/>
            <person name="Frech C."/>
            <person name="Turcotte B."/>
            <person name="Kopec K.O."/>
            <person name="Synnott J.M."/>
            <person name="Choo C."/>
            <person name="Paponov I."/>
            <person name="Finkler A."/>
            <person name="Soon Heng Tan C."/>
            <person name="Hutchins A.P."/>
            <person name="Weinmeier T."/>
            <person name="Rattei T."/>
            <person name="Chu J.S."/>
            <person name="Gimenez G."/>
            <person name="Irimia M."/>
            <person name="Rigden D.J."/>
            <person name="Fitzpatrick D.A."/>
            <person name="Lorenzo-Morales J."/>
            <person name="Bateman A."/>
            <person name="Chiu C.H."/>
            <person name="Tang P."/>
            <person name="Hegemann P."/>
            <person name="Fromm H."/>
            <person name="Raoult D."/>
            <person name="Greub G."/>
            <person name="Miranda-Saavedra D."/>
            <person name="Chen N."/>
            <person name="Nash P."/>
            <person name="Ginger M.L."/>
            <person name="Horn M."/>
            <person name="Schaap P."/>
            <person name="Caler L."/>
            <person name="Loftus B."/>
        </authorList>
    </citation>
    <scope>NUCLEOTIDE SEQUENCE [LARGE SCALE GENOMIC DNA]</scope>
    <source>
        <strain evidence="7 8">Neff</strain>
    </source>
</reference>
<dbReference type="STRING" id="1257118.L8H2F4"/>
<keyword evidence="3" id="KW-0223">Dioxygenase</keyword>
<accession>L8H2F4</accession>
<name>L8H2F4_ACACF</name>
<dbReference type="OrthoDB" id="69177at2759"/>
<gene>
    <name evidence="7" type="ORF">ACA1_266770</name>
</gene>
<dbReference type="InterPro" id="IPR006620">
    <property type="entry name" value="Pro_4_hyd_alph"/>
</dbReference>